<proteinExistence type="predicted"/>
<evidence type="ECO:0008006" key="2">
    <source>
        <dbReference type="Google" id="ProtNLM"/>
    </source>
</evidence>
<dbReference type="AlphaFoldDB" id="A0A6C0H4L6"/>
<dbReference type="EMBL" id="MN739863">
    <property type="protein sequence ID" value="QHT75085.1"/>
    <property type="molecule type" value="Genomic_DNA"/>
</dbReference>
<reference evidence="1" key="1">
    <citation type="journal article" date="2020" name="Nature">
        <title>Giant virus diversity and host interactions through global metagenomics.</title>
        <authorList>
            <person name="Schulz F."/>
            <person name="Roux S."/>
            <person name="Paez-Espino D."/>
            <person name="Jungbluth S."/>
            <person name="Walsh D.A."/>
            <person name="Denef V.J."/>
            <person name="McMahon K.D."/>
            <person name="Konstantinidis K.T."/>
            <person name="Eloe-Fadrosh E.A."/>
            <person name="Kyrpides N.C."/>
            <person name="Woyke T."/>
        </authorList>
    </citation>
    <scope>NUCLEOTIDE SEQUENCE</scope>
    <source>
        <strain evidence="1">GVMAG-M-3300023179-63</strain>
    </source>
</reference>
<evidence type="ECO:0000313" key="1">
    <source>
        <dbReference type="EMBL" id="QHT75085.1"/>
    </source>
</evidence>
<protein>
    <recommendedName>
        <fullName evidence="2">CMP/dCMP-type deaminase domain-containing protein</fullName>
    </recommendedName>
</protein>
<name>A0A6C0H4L6_9ZZZZ</name>
<organism evidence="1">
    <name type="scientific">viral metagenome</name>
    <dbReference type="NCBI Taxonomy" id="1070528"/>
    <lineage>
        <taxon>unclassified sequences</taxon>
        <taxon>metagenomes</taxon>
        <taxon>organismal metagenomes</taxon>
    </lineage>
</organism>
<sequence>MNNKASKENNDCVHAEVDCVSRLKKSEKINPISLVVFRTNNQGTKLLNAKPCINCIKTINFTLKSKNYRLKKLCYSDENGEICVLC</sequence>
<accession>A0A6C0H4L6</accession>